<accession>T2HUH2</accession>
<feature type="non-terminal residue" evidence="2">
    <location>
        <position position="35"/>
    </location>
</feature>
<organism evidence="2">
    <name type="scientific">Brassica juncea</name>
    <name type="common">Indian mustard</name>
    <name type="synonym">Sinapis juncea</name>
    <dbReference type="NCBI Taxonomy" id="3707"/>
    <lineage>
        <taxon>Eukaryota</taxon>
        <taxon>Viridiplantae</taxon>
        <taxon>Streptophyta</taxon>
        <taxon>Embryophyta</taxon>
        <taxon>Tracheophyta</taxon>
        <taxon>Spermatophyta</taxon>
        <taxon>Magnoliopsida</taxon>
        <taxon>eudicotyledons</taxon>
        <taxon>Gunneridae</taxon>
        <taxon>Pentapetalae</taxon>
        <taxon>rosids</taxon>
        <taxon>malvids</taxon>
        <taxon>Brassicales</taxon>
        <taxon>Brassicaceae</taxon>
        <taxon>Brassiceae</taxon>
        <taxon>Brassica</taxon>
    </lineage>
</organism>
<keyword evidence="2" id="KW-0418">Kinase</keyword>
<proteinExistence type="evidence at transcript level"/>
<dbReference type="GO" id="GO:0016301">
    <property type="term" value="F:kinase activity"/>
    <property type="evidence" value="ECO:0007669"/>
    <property type="project" value="UniProtKB-KW"/>
</dbReference>
<gene>
    <name evidence="2" type="primary">LysM</name>
</gene>
<dbReference type="Pfam" id="PF23577">
    <property type="entry name" value="LysM_RLK"/>
    <property type="match status" value="1"/>
</dbReference>
<feature type="non-terminal residue" evidence="2">
    <location>
        <position position="1"/>
    </location>
</feature>
<dbReference type="EMBL" id="AB826463">
    <property type="protein sequence ID" value="BAN83772.1"/>
    <property type="molecule type" value="mRNA"/>
</dbReference>
<reference evidence="2" key="1">
    <citation type="submission" date="2013-06" db="EMBL/GenBank/DDBJ databases">
        <title>LysM Brassica juncea cultivar Varuna.</title>
        <authorList>
            <person name="Giri P."/>
            <person name="Kumar A."/>
            <person name="Taj G."/>
        </authorList>
    </citation>
    <scope>NUCLEOTIDE SEQUENCE</scope>
</reference>
<keyword evidence="2" id="KW-0675">Receptor</keyword>
<keyword evidence="2" id="KW-0808">Transferase</keyword>
<dbReference type="AlphaFoldDB" id="T2HUH2"/>
<evidence type="ECO:0000259" key="1">
    <source>
        <dbReference type="Pfam" id="PF23577"/>
    </source>
</evidence>
<sequence length="35" mass="3792">GVPAEFIQRYNPGVDFRSGRGIVFVPGKDPNGTFP</sequence>
<evidence type="ECO:0000313" key="2">
    <source>
        <dbReference type="EMBL" id="BAN83772.1"/>
    </source>
</evidence>
<dbReference type="SMR" id="T2HUH2"/>
<dbReference type="InterPro" id="IPR057097">
    <property type="entry name" value="LysM_RLK3/10"/>
</dbReference>
<protein>
    <submittedName>
        <fullName evidence="2">LysM domain receptor-like kinase 1</fullName>
    </submittedName>
</protein>
<name>T2HUH2_BRAJU</name>
<feature type="domain" description="LYK3/RLK10-like LysM" evidence="1">
    <location>
        <begin position="2"/>
        <end position="26"/>
    </location>
</feature>